<keyword evidence="2" id="KW-1185">Reference proteome</keyword>
<dbReference type="GO" id="GO:0030897">
    <property type="term" value="C:HOPS complex"/>
    <property type="evidence" value="ECO:0007669"/>
    <property type="project" value="TreeGrafter"/>
</dbReference>
<dbReference type="InterPro" id="IPR045111">
    <property type="entry name" value="Vps41/Vps8"/>
</dbReference>
<reference evidence="1" key="2">
    <citation type="submission" date="2023-02" db="EMBL/GenBank/DDBJ databases">
        <authorList>
            <person name="Swenson N.G."/>
            <person name="Wegrzyn J.L."/>
            <person name="Mcevoy S.L."/>
        </authorList>
    </citation>
    <scope>NUCLEOTIDE SEQUENCE</scope>
    <source>
        <strain evidence="1">91603</strain>
        <tissue evidence="1">Leaf</tissue>
    </source>
</reference>
<name>A0AAD5IY62_ACENE</name>
<gene>
    <name evidence="1" type="ORF">LWI28_007347</name>
</gene>
<dbReference type="GO" id="GO:0005770">
    <property type="term" value="C:late endosome"/>
    <property type="evidence" value="ECO:0007669"/>
    <property type="project" value="TreeGrafter"/>
</dbReference>
<evidence type="ECO:0000313" key="2">
    <source>
        <dbReference type="Proteomes" id="UP001064489"/>
    </source>
</evidence>
<evidence type="ECO:0000313" key="1">
    <source>
        <dbReference type="EMBL" id="KAI9180701.1"/>
    </source>
</evidence>
<dbReference type="PANTHER" id="PTHR12616">
    <property type="entry name" value="VACUOLAR PROTEIN SORTING VPS41"/>
    <property type="match status" value="1"/>
</dbReference>
<comment type="caution">
    <text evidence="1">The sequence shown here is derived from an EMBL/GenBank/DDBJ whole genome shotgun (WGS) entry which is preliminary data.</text>
</comment>
<dbReference type="GO" id="GO:0034058">
    <property type="term" value="P:endosomal vesicle fusion"/>
    <property type="evidence" value="ECO:0007669"/>
    <property type="project" value="TreeGrafter"/>
</dbReference>
<dbReference type="GO" id="GO:0006623">
    <property type="term" value="P:protein targeting to vacuole"/>
    <property type="evidence" value="ECO:0007669"/>
    <property type="project" value="InterPro"/>
</dbReference>
<protein>
    <submittedName>
        <fullName evidence="1">Uncharacterized protein</fullName>
    </submittedName>
</protein>
<dbReference type="PROSITE" id="PS51318">
    <property type="entry name" value="TAT"/>
    <property type="match status" value="1"/>
</dbReference>
<reference evidence="1" key="1">
    <citation type="journal article" date="2022" name="Plant J.">
        <title>Strategies of tolerance reflected in two North American maple genomes.</title>
        <authorList>
            <person name="McEvoy S.L."/>
            <person name="Sezen U.U."/>
            <person name="Trouern-Trend A."/>
            <person name="McMahon S.M."/>
            <person name="Schaberg P.G."/>
            <person name="Yang J."/>
            <person name="Wegrzyn J.L."/>
            <person name="Swenson N.G."/>
        </authorList>
    </citation>
    <scope>NUCLEOTIDE SEQUENCE</scope>
    <source>
        <strain evidence="1">91603</strain>
    </source>
</reference>
<organism evidence="1 2">
    <name type="scientific">Acer negundo</name>
    <name type="common">Box elder</name>
    <dbReference type="NCBI Taxonomy" id="4023"/>
    <lineage>
        <taxon>Eukaryota</taxon>
        <taxon>Viridiplantae</taxon>
        <taxon>Streptophyta</taxon>
        <taxon>Embryophyta</taxon>
        <taxon>Tracheophyta</taxon>
        <taxon>Spermatophyta</taxon>
        <taxon>Magnoliopsida</taxon>
        <taxon>eudicotyledons</taxon>
        <taxon>Gunneridae</taxon>
        <taxon>Pentapetalae</taxon>
        <taxon>rosids</taxon>
        <taxon>malvids</taxon>
        <taxon>Sapindales</taxon>
        <taxon>Sapindaceae</taxon>
        <taxon>Hippocastanoideae</taxon>
        <taxon>Acereae</taxon>
        <taxon>Acer</taxon>
    </lineage>
</organism>
<dbReference type="EMBL" id="JAJSOW010000101">
    <property type="protein sequence ID" value="KAI9180701.1"/>
    <property type="molecule type" value="Genomic_DNA"/>
</dbReference>
<sequence>MKLESSRIPRRSNAKPGAALAAAAAASRSVPTPHAAAIKSRRAVSGALLKVLDGDDHEIVSVSSNEISVSGEKLEEDDDKIGDFQSAQVNISGDFSSLCSKDGDSKSELGVDNDEEEFLNTSNSLNTEQLLGSSSLIVEEDLNLNKIETNNFPSPESDKDGQVEEDLKMPALETQDFDKAMSSSKDDEVGKVVGDSASTISDDILELVEERIGQLESEMISRRAEKKSRPSLKPLELAEELEKKQASTGLHWEEGAAAQPMRLEGVQRGSTTLGYFDVDASNTITQTIRSQAFRRDNGSPQVLAVHLNFIAVGMSKGVIVLVPSKYSAHHHDSLDSKVCADSVTLLSLVIVSYAPH</sequence>
<dbReference type="PANTHER" id="PTHR12616:SF8">
    <property type="entry name" value="VACUOLAR PROTEIN SORTING-ASSOCIATED PROTEIN 8 HOMOLOG"/>
    <property type="match status" value="1"/>
</dbReference>
<dbReference type="Proteomes" id="UP001064489">
    <property type="component" value="Chromosome 4"/>
</dbReference>
<dbReference type="InterPro" id="IPR006311">
    <property type="entry name" value="TAT_signal"/>
</dbReference>
<proteinExistence type="predicted"/>
<dbReference type="AlphaFoldDB" id="A0AAD5IY62"/>
<accession>A0AAD5IY62</accession>